<feature type="domain" description="Glycosyltransferase 2-like" evidence="1">
    <location>
        <begin position="14"/>
        <end position="112"/>
    </location>
</feature>
<dbReference type="PANTHER" id="PTHR22916:SF3">
    <property type="entry name" value="UDP-GLCNAC:BETAGAL BETA-1,3-N-ACETYLGLUCOSAMINYLTRANSFERASE-LIKE PROTEIN 1"/>
    <property type="match status" value="1"/>
</dbReference>
<gene>
    <name evidence="2" type="ORF">FBZ90_103276</name>
</gene>
<dbReference type="SUPFAM" id="SSF53448">
    <property type="entry name" value="Nucleotide-diphospho-sugar transferases"/>
    <property type="match status" value="1"/>
</dbReference>
<dbReference type="Proteomes" id="UP000315751">
    <property type="component" value="Unassembled WGS sequence"/>
</dbReference>
<organism evidence="2 3">
    <name type="scientific">Nitrospirillum amazonense</name>
    <dbReference type="NCBI Taxonomy" id="28077"/>
    <lineage>
        <taxon>Bacteria</taxon>
        <taxon>Pseudomonadati</taxon>
        <taxon>Pseudomonadota</taxon>
        <taxon>Alphaproteobacteria</taxon>
        <taxon>Rhodospirillales</taxon>
        <taxon>Azospirillaceae</taxon>
        <taxon>Nitrospirillum</taxon>
    </lineage>
</organism>
<dbReference type="GO" id="GO:0016758">
    <property type="term" value="F:hexosyltransferase activity"/>
    <property type="evidence" value="ECO:0007669"/>
    <property type="project" value="UniProtKB-ARBA"/>
</dbReference>
<keyword evidence="3" id="KW-1185">Reference proteome</keyword>
<keyword evidence="2" id="KW-0808">Transferase</keyword>
<comment type="caution">
    <text evidence="2">The sequence shown here is derived from an EMBL/GenBank/DDBJ whole genome shotgun (WGS) entry which is preliminary data.</text>
</comment>
<dbReference type="PANTHER" id="PTHR22916">
    <property type="entry name" value="GLYCOSYLTRANSFERASE"/>
    <property type="match status" value="1"/>
</dbReference>
<sequence>MIHGDLMAELPFFTVIVPTHKRAVLLRRTLASINAQRDGVGGVEILVISDATDGDTDAACAELLTPADMYVRRNGPSGPSASRNMGLALAKGAYILFLDDDDSWHDGFLPALRAQPAVQQGLPVYFNCSIVNERRGADAAILSEGGADLAGRLTDEIYLKNQIPVCCFAFPRALLAGLKFDAHMRAYEDWEFMLAVYARQKAVHVPLIGARIFKDSGAESERRGVSQQSHDYNAVFDYLYVYRRHPAPNADLGQRRASLLNSFNIPVTAEMV</sequence>
<evidence type="ECO:0000259" key="1">
    <source>
        <dbReference type="Pfam" id="PF00535"/>
    </source>
</evidence>
<dbReference type="EMBL" id="VITR01000003">
    <property type="protein sequence ID" value="TWB44369.1"/>
    <property type="molecule type" value="Genomic_DNA"/>
</dbReference>
<dbReference type="Gene3D" id="3.90.550.10">
    <property type="entry name" value="Spore Coat Polysaccharide Biosynthesis Protein SpsA, Chain A"/>
    <property type="match status" value="1"/>
</dbReference>
<protein>
    <submittedName>
        <fullName evidence="2">Glycosyl transferase family 2</fullName>
    </submittedName>
</protein>
<name>A0A560HFG6_9PROT</name>
<dbReference type="InterPro" id="IPR029044">
    <property type="entry name" value="Nucleotide-diphossugar_trans"/>
</dbReference>
<dbReference type="InterPro" id="IPR001173">
    <property type="entry name" value="Glyco_trans_2-like"/>
</dbReference>
<evidence type="ECO:0000313" key="2">
    <source>
        <dbReference type="EMBL" id="TWB44369.1"/>
    </source>
</evidence>
<proteinExistence type="predicted"/>
<evidence type="ECO:0000313" key="3">
    <source>
        <dbReference type="Proteomes" id="UP000315751"/>
    </source>
</evidence>
<accession>A0A560HFG6</accession>
<dbReference type="AlphaFoldDB" id="A0A560HFG6"/>
<dbReference type="Pfam" id="PF00535">
    <property type="entry name" value="Glycos_transf_2"/>
    <property type="match status" value="1"/>
</dbReference>
<reference evidence="2 3" key="1">
    <citation type="submission" date="2019-06" db="EMBL/GenBank/DDBJ databases">
        <title>Genomic Encyclopedia of Type Strains, Phase IV (KMG-V): Genome sequencing to study the core and pangenomes of soil and plant-associated prokaryotes.</title>
        <authorList>
            <person name="Whitman W."/>
        </authorList>
    </citation>
    <scope>NUCLEOTIDE SEQUENCE [LARGE SCALE GENOMIC DNA]</scope>
    <source>
        <strain evidence="2 3">BR 11622</strain>
    </source>
</reference>
<dbReference type="CDD" id="cd00761">
    <property type="entry name" value="Glyco_tranf_GTA_type"/>
    <property type="match status" value="1"/>
</dbReference>